<dbReference type="HAMAP" id="MF_00033">
    <property type="entry name" value="MurG"/>
    <property type="match status" value="1"/>
</dbReference>
<evidence type="ECO:0000256" key="3">
    <source>
        <dbReference type="ARBA" id="ARBA00022676"/>
    </source>
</evidence>
<dbReference type="GO" id="GO:0005975">
    <property type="term" value="P:carbohydrate metabolic process"/>
    <property type="evidence" value="ECO:0007669"/>
    <property type="project" value="InterPro"/>
</dbReference>
<evidence type="ECO:0000256" key="5">
    <source>
        <dbReference type="ARBA" id="ARBA00022960"/>
    </source>
</evidence>
<dbReference type="GO" id="GO:0005886">
    <property type="term" value="C:plasma membrane"/>
    <property type="evidence" value="ECO:0007669"/>
    <property type="project" value="UniProtKB-SubCell"/>
</dbReference>
<organism evidence="13 14">
    <name type="scientific">Halobacteriovorax marinus</name>
    <dbReference type="NCBI Taxonomy" id="97084"/>
    <lineage>
        <taxon>Bacteria</taxon>
        <taxon>Pseudomonadati</taxon>
        <taxon>Bdellovibrionota</taxon>
        <taxon>Bacteriovoracia</taxon>
        <taxon>Bacteriovoracales</taxon>
        <taxon>Halobacteriovoraceae</taxon>
        <taxon>Halobacteriovorax</taxon>
    </lineage>
</organism>
<dbReference type="InterPro" id="IPR007235">
    <property type="entry name" value="Glyco_trans_28_C"/>
</dbReference>
<evidence type="ECO:0000256" key="8">
    <source>
        <dbReference type="ARBA" id="ARBA00023306"/>
    </source>
</evidence>
<evidence type="ECO:0000256" key="4">
    <source>
        <dbReference type="ARBA" id="ARBA00022679"/>
    </source>
</evidence>
<dbReference type="EMBL" id="MAAO01000004">
    <property type="protein sequence ID" value="OUR98740.1"/>
    <property type="molecule type" value="Genomic_DNA"/>
</dbReference>
<dbReference type="GO" id="GO:0009252">
    <property type="term" value="P:peptidoglycan biosynthetic process"/>
    <property type="evidence" value="ECO:0007669"/>
    <property type="project" value="UniProtKB-UniRule"/>
</dbReference>
<dbReference type="Gene3D" id="3.40.50.2000">
    <property type="entry name" value="Glycogen Phosphorylase B"/>
    <property type="match status" value="2"/>
</dbReference>
<feature type="binding site" evidence="10">
    <location>
        <position position="166"/>
    </location>
    <ligand>
        <name>UDP-N-acetyl-alpha-D-glucosamine</name>
        <dbReference type="ChEBI" id="CHEBI:57705"/>
    </ligand>
</feature>
<keyword evidence="2 10" id="KW-0132">Cell division</keyword>
<keyword evidence="9 10" id="KW-0961">Cell wall biogenesis/degradation</keyword>
<keyword evidence="6 10" id="KW-0573">Peptidoglycan synthesis</keyword>
<protein>
    <recommendedName>
        <fullName evidence="10">UDP-N-acetylglucosamine--N-acetylmuramyl-(pentapeptide) pyrophosphoryl-undecaprenol N-acetylglucosamine transferase</fullName>
        <ecNumber evidence="10">2.4.1.227</ecNumber>
    </recommendedName>
    <alternativeName>
        <fullName evidence="10">Undecaprenyl-PP-MurNAc-pentapeptide-UDPGlcNAc GlcNAc transferase</fullName>
    </alternativeName>
</protein>
<comment type="subcellular location">
    <subcellularLocation>
        <location evidence="10">Cell membrane</location>
        <topology evidence="10">Peripheral membrane protein</topology>
        <orientation evidence="10">Cytoplasmic side</orientation>
    </subcellularLocation>
</comment>
<evidence type="ECO:0000256" key="10">
    <source>
        <dbReference type="HAMAP-Rule" id="MF_00033"/>
    </source>
</evidence>
<dbReference type="Proteomes" id="UP000196531">
    <property type="component" value="Unassembled WGS sequence"/>
</dbReference>
<feature type="binding site" evidence="10">
    <location>
        <begin position="11"/>
        <end position="13"/>
    </location>
    <ligand>
        <name>UDP-N-acetyl-alpha-D-glucosamine</name>
        <dbReference type="ChEBI" id="CHEBI:57705"/>
    </ligand>
</feature>
<dbReference type="InterPro" id="IPR004276">
    <property type="entry name" value="GlycoTrans_28_N"/>
</dbReference>
<feature type="domain" description="Glycosyltransferase family 28 N-terminal" evidence="11">
    <location>
        <begin position="4"/>
        <end position="143"/>
    </location>
</feature>
<evidence type="ECO:0000259" key="12">
    <source>
        <dbReference type="Pfam" id="PF04101"/>
    </source>
</evidence>
<keyword evidence="4 10" id="KW-0808">Transferase</keyword>
<evidence type="ECO:0000256" key="2">
    <source>
        <dbReference type="ARBA" id="ARBA00022618"/>
    </source>
</evidence>
<gene>
    <name evidence="10" type="primary">murG</name>
    <name evidence="13" type="ORF">A9Q84_04825</name>
</gene>
<dbReference type="GO" id="GO:0051301">
    <property type="term" value="P:cell division"/>
    <property type="evidence" value="ECO:0007669"/>
    <property type="project" value="UniProtKB-KW"/>
</dbReference>
<comment type="similarity">
    <text evidence="10">Belongs to the glycosyltransferase 28 family. MurG subfamily.</text>
</comment>
<comment type="caution">
    <text evidence="13">The sequence shown here is derived from an EMBL/GenBank/DDBJ whole genome shotgun (WGS) entry which is preliminary data.</text>
</comment>
<reference evidence="14" key="1">
    <citation type="journal article" date="2017" name="Proc. Natl. Acad. Sci. U.S.A.">
        <title>Simulation of Deepwater Horizon oil plume reveals substrate specialization within a complex community of hydrocarbon-degraders.</title>
        <authorList>
            <person name="Hu P."/>
            <person name="Dubinsky E.A."/>
            <person name="Probst A.J."/>
            <person name="Wang J."/>
            <person name="Sieber C.M.K."/>
            <person name="Tom L.M."/>
            <person name="Gardinali P."/>
            <person name="Banfield J.F."/>
            <person name="Atlas R.M."/>
            <person name="Andersen G.L."/>
        </authorList>
    </citation>
    <scope>NUCLEOTIDE SEQUENCE [LARGE SCALE GENOMIC DNA]</scope>
</reference>
<dbReference type="Pfam" id="PF04101">
    <property type="entry name" value="Glyco_tran_28_C"/>
    <property type="match status" value="1"/>
</dbReference>
<sequence length="353" mass="39630">MEKIIFTGGGSGGHVMPAITLIKKIQATTEWQVSYVGGRDSIERSLIAEYDVCYKPITTGKLRRYFSFQNFIDIFKVGIGLVQSFFYFLFKSPRTLVFATGGFVSVPVVIAAKLTGKKVFIHEQTSRVGLANKICSKFADKIFVSFEESLNYFPKNKSFHFGYPLRDECYEREIHRSHFKDFSLKEEKPLLFLTGGGNGSLLLNNLVKNDLDELLKSYRVIHQVGKAFISEFEALGSTDYLPVAFVGSEIIDIMKSAEIIISRAGAGTVCELMALKKRSVLIPLKIAQKNEQFHNAMEAKNKLNSLVLSEDELAELSILKVIGKFSKTSKEEQQYDFPNGTEQILKAIKAVLE</sequence>
<proteinExistence type="inferred from homology"/>
<evidence type="ECO:0000256" key="6">
    <source>
        <dbReference type="ARBA" id="ARBA00022984"/>
    </source>
</evidence>
<evidence type="ECO:0000313" key="13">
    <source>
        <dbReference type="EMBL" id="OUR98740.1"/>
    </source>
</evidence>
<dbReference type="AlphaFoldDB" id="A0A1Y5FAM4"/>
<dbReference type="GO" id="GO:0071555">
    <property type="term" value="P:cell wall organization"/>
    <property type="evidence" value="ECO:0007669"/>
    <property type="project" value="UniProtKB-KW"/>
</dbReference>
<comment type="caution">
    <text evidence="10">Lacks conserved residue(s) required for the propagation of feature annotation.</text>
</comment>
<evidence type="ECO:0000256" key="7">
    <source>
        <dbReference type="ARBA" id="ARBA00023136"/>
    </source>
</evidence>
<evidence type="ECO:0000259" key="11">
    <source>
        <dbReference type="Pfam" id="PF03033"/>
    </source>
</evidence>
<evidence type="ECO:0000313" key="14">
    <source>
        <dbReference type="Proteomes" id="UP000196531"/>
    </source>
</evidence>
<evidence type="ECO:0000256" key="9">
    <source>
        <dbReference type="ARBA" id="ARBA00023316"/>
    </source>
</evidence>
<dbReference type="PANTHER" id="PTHR21015">
    <property type="entry name" value="UDP-N-ACETYLGLUCOSAMINE--N-ACETYLMURAMYL-(PENTAPEPTIDE) PYROPHOSPHORYL-UNDECAPRENOL N-ACETYLGLUCOSAMINE TRANSFERASE 1"/>
    <property type="match status" value="1"/>
</dbReference>
<comment type="catalytic activity">
    <reaction evidence="10">
        <text>di-trans,octa-cis-undecaprenyl diphospho-N-acetyl-alpha-D-muramoyl-L-alanyl-D-glutamyl-meso-2,6-diaminopimeloyl-D-alanyl-D-alanine + UDP-N-acetyl-alpha-D-glucosamine = di-trans,octa-cis-undecaprenyl diphospho-[N-acetyl-alpha-D-glucosaminyl-(1-&gt;4)]-N-acetyl-alpha-D-muramoyl-L-alanyl-D-glutamyl-meso-2,6-diaminopimeloyl-D-alanyl-D-alanine + UDP + H(+)</text>
        <dbReference type="Rhea" id="RHEA:31227"/>
        <dbReference type="ChEBI" id="CHEBI:15378"/>
        <dbReference type="ChEBI" id="CHEBI:57705"/>
        <dbReference type="ChEBI" id="CHEBI:58223"/>
        <dbReference type="ChEBI" id="CHEBI:61387"/>
        <dbReference type="ChEBI" id="CHEBI:61388"/>
        <dbReference type="EC" id="2.4.1.227"/>
    </reaction>
</comment>
<accession>A0A1Y5FAM4</accession>
<keyword evidence="1 10" id="KW-1003">Cell membrane</keyword>
<comment type="pathway">
    <text evidence="10">Cell wall biogenesis; peptidoglycan biosynthesis.</text>
</comment>
<dbReference type="GO" id="GO:0051991">
    <property type="term" value="F:UDP-N-acetyl-D-glucosamine:N-acetylmuramoyl-L-alanyl-D-glutamyl-meso-2,6-diaminopimelyl-D-alanyl-D-alanine-diphosphoundecaprenol 4-beta-N-acetylglucosaminlytransferase activity"/>
    <property type="evidence" value="ECO:0007669"/>
    <property type="project" value="RHEA"/>
</dbReference>
<feature type="domain" description="Glycosyl transferase family 28 C-terminal" evidence="12">
    <location>
        <begin position="191"/>
        <end position="334"/>
    </location>
</feature>
<keyword evidence="7 10" id="KW-0472">Membrane</keyword>
<dbReference type="InterPro" id="IPR006009">
    <property type="entry name" value="GlcNAc_MurG"/>
</dbReference>
<keyword evidence="3 10" id="KW-0328">Glycosyltransferase</keyword>
<dbReference type="EC" id="2.4.1.227" evidence="10"/>
<dbReference type="GO" id="GO:0050511">
    <property type="term" value="F:undecaprenyldiphospho-muramoylpentapeptide beta-N-acetylglucosaminyltransferase activity"/>
    <property type="evidence" value="ECO:0007669"/>
    <property type="project" value="UniProtKB-UniRule"/>
</dbReference>
<dbReference type="PANTHER" id="PTHR21015:SF27">
    <property type="entry name" value="UDP-N-ACETYLGLUCOSAMINE--N-ACETYLMURAMYL-(PENTAPEPTIDE) PYROPHOSPHORYL-UNDECAPRENOL N-ACETYLGLUCOSAMINE TRANSFERASE"/>
    <property type="match status" value="1"/>
</dbReference>
<dbReference type="UniPathway" id="UPA00219"/>
<evidence type="ECO:0000256" key="1">
    <source>
        <dbReference type="ARBA" id="ARBA00022475"/>
    </source>
</evidence>
<feature type="binding site" evidence="10">
    <location>
        <position position="292"/>
    </location>
    <ligand>
        <name>UDP-N-acetyl-alpha-D-glucosamine</name>
        <dbReference type="ChEBI" id="CHEBI:57705"/>
    </ligand>
</feature>
<keyword evidence="8 10" id="KW-0131">Cell cycle</keyword>
<keyword evidence="5 10" id="KW-0133">Cell shape</keyword>
<dbReference type="Pfam" id="PF03033">
    <property type="entry name" value="Glyco_transf_28"/>
    <property type="match status" value="1"/>
</dbReference>
<dbReference type="GO" id="GO:0008360">
    <property type="term" value="P:regulation of cell shape"/>
    <property type="evidence" value="ECO:0007669"/>
    <property type="project" value="UniProtKB-KW"/>
</dbReference>
<name>A0A1Y5FAM4_9BACT</name>
<dbReference type="CDD" id="cd03785">
    <property type="entry name" value="GT28_MurG"/>
    <property type="match status" value="1"/>
</dbReference>
<dbReference type="SUPFAM" id="SSF53756">
    <property type="entry name" value="UDP-Glycosyltransferase/glycogen phosphorylase"/>
    <property type="match status" value="1"/>
</dbReference>
<comment type="function">
    <text evidence="10">Cell wall formation. Catalyzes the transfer of a GlcNAc subunit on undecaprenyl-pyrophosphoryl-MurNAc-pentapeptide (lipid intermediate I) to form undecaprenyl-pyrophosphoryl-MurNAc-(pentapeptide)GlcNAc (lipid intermediate II).</text>
</comment>